<evidence type="ECO:0000313" key="3">
    <source>
        <dbReference type="Proteomes" id="UP000296049"/>
    </source>
</evidence>
<dbReference type="AlphaFoldDB" id="R0L4V9"/>
<accession>R0L4V9</accession>
<feature type="compositionally biased region" description="Basic and acidic residues" evidence="1">
    <location>
        <begin position="148"/>
        <end position="160"/>
    </location>
</feature>
<gene>
    <name evidence="2" type="ORF">Anapl_16341</name>
</gene>
<reference evidence="3" key="1">
    <citation type="journal article" date="2013" name="Nat. Genet.">
        <title>The duck genome and transcriptome provide insight into an avian influenza virus reservoir species.</title>
        <authorList>
            <person name="Huang Y."/>
            <person name="Li Y."/>
            <person name="Burt D.W."/>
            <person name="Chen H."/>
            <person name="Zhang Y."/>
            <person name="Qian W."/>
            <person name="Kim H."/>
            <person name="Gan S."/>
            <person name="Zhao Y."/>
            <person name="Li J."/>
            <person name="Yi K."/>
            <person name="Feng H."/>
            <person name="Zhu P."/>
            <person name="Li B."/>
            <person name="Liu Q."/>
            <person name="Fairley S."/>
            <person name="Magor K.E."/>
            <person name="Du Z."/>
            <person name="Hu X."/>
            <person name="Goodman L."/>
            <person name="Tafer H."/>
            <person name="Vignal A."/>
            <person name="Lee T."/>
            <person name="Kim K.W."/>
            <person name="Sheng Z."/>
            <person name="An Y."/>
            <person name="Searle S."/>
            <person name="Herrero J."/>
            <person name="Groenen M.A."/>
            <person name="Crooijmans R.P."/>
            <person name="Faraut T."/>
            <person name="Cai Q."/>
            <person name="Webster R.G."/>
            <person name="Aldridge J.R."/>
            <person name="Warren W.C."/>
            <person name="Bartschat S."/>
            <person name="Kehr S."/>
            <person name="Marz M."/>
            <person name="Stadler P.F."/>
            <person name="Smith J."/>
            <person name="Kraus R.H."/>
            <person name="Zhao Y."/>
            <person name="Ren L."/>
            <person name="Fei J."/>
            <person name="Morisson M."/>
            <person name="Kaiser P."/>
            <person name="Griffin D.K."/>
            <person name="Rao M."/>
            <person name="Pitel F."/>
            <person name="Wang J."/>
            <person name="Li N."/>
        </authorList>
    </citation>
    <scope>NUCLEOTIDE SEQUENCE [LARGE SCALE GENOMIC DNA]</scope>
</reference>
<evidence type="ECO:0000313" key="2">
    <source>
        <dbReference type="EMBL" id="EOA96414.1"/>
    </source>
</evidence>
<dbReference type="EMBL" id="KB744005">
    <property type="protein sequence ID" value="EOA96414.1"/>
    <property type="molecule type" value="Genomic_DNA"/>
</dbReference>
<keyword evidence="3" id="KW-1185">Reference proteome</keyword>
<protein>
    <submittedName>
        <fullName evidence="2">Uncharacterized protein</fullName>
    </submittedName>
</protein>
<sequence length="160" mass="17554">MHLFALLARSSRLTSLKQGWKHLKKHPGSPGKASAVLTLFYLQALAGEMVPKGFWGCSMGKTLIGIISLVAAVTELSSPITETHRGELWLLGFLEMPKIGEKPWWKSLGCFSRHHLAPGSGEVEDEPRRDPKSCRDPSPTRASYGEVGPKHPGEEKMGLI</sequence>
<evidence type="ECO:0000256" key="1">
    <source>
        <dbReference type="SAM" id="MobiDB-lite"/>
    </source>
</evidence>
<feature type="region of interest" description="Disordered" evidence="1">
    <location>
        <begin position="119"/>
        <end position="160"/>
    </location>
</feature>
<dbReference type="Proteomes" id="UP000296049">
    <property type="component" value="Unassembled WGS sequence"/>
</dbReference>
<feature type="compositionally biased region" description="Basic and acidic residues" evidence="1">
    <location>
        <begin position="126"/>
        <end position="135"/>
    </location>
</feature>
<organism evidence="2 3">
    <name type="scientific">Anas platyrhynchos</name>
    <name type="common">Mallard</name>
    <name type="synonym">Anas boschas</name>
    <dbReference type="NCBI Taxonomy" id="8839"/>
    <lineage>
        <taxon>Eukaryota</taxon>
        <taxon>Metazoa</taxon>
        <taxon>Chordata</taxon>
        <taxon>Craniata</taxon>
        <taxon>Vertebrata</taxon>
        <taxon>Euteleostomi</taxon>
        <taxon>Archelosauria</taxon>
        <taxon>Archosauria</taxon>
        <taxon>Dinosauria</taxon>
        <taxon>Saurischia</taxon>
        <taxon>Theropoda</taxon>
        <taxon>Coelurosauria</taxon>
        <taxon>Aves</taxon>
        <taxon>Neognathae</taxon>
        <taxon>Galloanserae</taxon>
        <taxon>Anseriformes</taxon>
        <taxon>Anatidae</taxon>
        <taxon>Anatinae</taxon>
        <taxon>Anas</taxon>
    </lineage>
</organism>
<proteinExistence type="predicted"/>
<name>R0L4V9_ANAPL</name>